<protein>
    <recommendedName>
        <fullName evidence="5">HTH tetR-type domain-containing protein</fullName>
    </recommendedName>
</protein>
<dbReference type="PANTHER" id="PTHR47506">
    <property type="entry name" value="TRANSCRIPTIONAL REGULATORY PROTEIN"/>
    <property type="match status" value="1"/>
</dbReference>
<name>A0ABR5NVE0_9LACO</name>
<sequence>MKKLKQTGRPRLFDQDKVIEDAMKVFWEKGYEASSTDDLCKATGLGRSSLYNAFGNKHDLYKRTLKKYHEQWMAVQLNILTQPIPVKKRIENLFTWSMDRDFEKNSNGCFLIKASVERSQSDSDVQKWGDVHAKFLEQTLLKIVNEGIESHEIESEKTVNDLVQSLLCSYYGLRTLNATIRNKKVAEQMVQATMTNIA</sequence>
<accession>A0ABR5NVE0</accession>
<dbReference type="SUPFAM" id="SSF46689">
    <property type="entry name" value="Homeodomain-like"/>
    <property type="match status" value="1"/>
</dbReference>
<dbReference type="Gene3D" id="1.10.10.60">
    <property type="entry name" value="Homeodomain-like"/>
    <property type="match status" value="1"/>
</dbReference>
<proteinExistence type="predicted"/>
<feature type="DNA-binding region" description="H-T-H motif" evidence="4">
    <location>
        <begin position="35"/>
        <end position="54"/>
    </location>
</feature>
<keyword evidence="7" id="KW-1185">Reference proteome</keyword>
<comment type="caution">
    <text evidence="6">The sequence shown here is derived from an EMBL/GenBank/DDBJ whole genome shotgun (WGS) entry which is preliminary data.</text>
</comment>
<dbReference type="Proteomes" id="UP000051499">
    <property type="component" value="Unassembled WGS sequence"/>
</dbReference>
<keyword evidence="3" id="KW-0804">Transcription</keyword>
<dbReference type="InterPro" id="IPR009057">
    <property type="entry name" value="Homeodomain-like_sf"/>
</dbReference>
<gene>
    <name evidence="6" type="ORF">FC97_GL002540</name>
</gene>
<evidence type="ECO:0000256" key="2">
    <source>
        <dbReference type="ARBA" id="ARBA00023125"/>
    </source>
</evidence>
<feature type="domain" description="HTH tetR-type" evidence="5">
    <location>
        <begin position="12"/>
        <end position="72"/>
    </location>
</feature>
<dbReference type="PROSITE" id="PS50977">
    <property type="entry name" value="HTH_TETR_2"/>
    <property type="match status" value="1"/>
</dbReference>
<evidence type="ECO:0000313" key="7">
    <source>
        <dbReference type="Proteomes" id="UP000051499"/>
    </source>
</evidence>
<reference evidence="6 7" key="1">
    <citation type="journal article" date="2015" name="Genome Announc.">
        <title>Expanding the biotechnology potential of lactobacilli through comparative genomics of 213 strains and associated genera.</title>
        <authorList>
            <person name="Sun Z."/>
            <person name="Harris H.M."/>
            <person name="McCann A."/>
            <person name="Guo C."/>
            <person name="Argimon S."/>
            <person name="Zhang W."/>
            <person name="Yang X."/>
            <person name="Jeffery I.B."/>
            <person name="Cooney J.C."/>
            <person name="Kagawa T.F."/>
            <person name="Liu W."/>
            <person name="Song Y."/>
            <person name="Salvetti E."/>
            <person name="Wrobel A."/>
            <person name="Rasinkangas P."/>
            <person name="Parkhill J."/>
            <person name="Rea M.C."/>
            <person name="O'Sullivan O."/>
            <person name="Ritari J."/>
            <person name="Douillard F.P."/>
            <person name="Paul Ross R."/>
            <person name="Yang R."/>
            <person name="Briner A.E."/>
            <person name="Felis G.E."/>
            <person name="de Vos W.M."/>
            <person name="Barrangou R."/>
            <person name="Klaenhammer T.R."/>
            <person name="Caufield P.W."/>
            <person name="Cui Y."/>
            <person name="Zhang H."/>
            <person name="O'Toole P.W."/>
        </authorList>
    </citation>
    <scope>NUCLEOTIDE SEQUENCE [LARGE SCALE GENOMIC DNA]</scope>
    <source>
        <strain evidence="6 7">DSM 13961</strain>
    </source>
</reference>
<keyword evidence="2 4" id="KW-0238">DNA-binding</keyword>
<evidence type="ECO:0000313" key="6">
    <source>
        <dbReference type="EMBL" id="KRK52726.1"/>
    </source>
</evidence>
<dbReference type="EMBL" id="AZDH01000006">
    <property type="protein sequence ID" value="KRK52726.1"/>
    <property type="molecule type" value="Genomic_DNA"/>
</dbReference>
<evidence type="ECO:0000259" key="5">
    <source>
        <dbReference type="PROSITE" id="PS50977"/>
    </source>
</evidence>
<organism evidence="6 7">
    <name type="scientific">Companilactobacillus kimchii DSM 13961 = JCM 10707</name>
    <dbReference type="NCBI Taxonomy" id="1423765"/>
    <lineage>
        <taxon>Bacteria</taxon>
        <taxon>Bacillati</taxon>
        <taxon>Bacillota</taxon>
        <taxon>Bacilli</taxon>
        <taxon>Lactobacillales</taxon>
        <taxon>Lactobacillaceae</taxon>
        <taxon>Companilactobacillus</taxon>
        <taxon>Companilactobacillus kimchii</taxon>
    </lineage>
</organism>
<dbReference type="InterPro" id="IPR001647">
    <property type="entry name" value="HTH_TetR"/>
</dbReference>
<dbReference type="Pfam" id="PF00440">
    <property type="entry name" value="TetR_N"/>
    <property type="match status" value="1"/>
</dbReference>
<keyword evidence="1" id="KW-0805">Transcription regulation</keyword>
<dbReference type="SUPFAM" id="SSF48498">
    <property type="entry name" value="Tetracyclin repressor-like, C-terminal domain"/>
    <property type="match status" value="1"/>
</dbReference>
<evidence type="ECO:0000256" key="3">
    <source>
        <dbReference type="ARBA" id="ARBA00023163"/>
    </source>
</evidence>
<dbReference type="PRINTS" id="PR00455">
    <property type="entry name" value="HTHTETR"/>
</dbReference>
<evidence type="ECO:0000256" key="4">
    <source>
        <dbReference type="PROSITE-ProRule" id="PRU00335"/>
    </source>
</evidence>
<evidence type="ECO:0000256" key="1">
    <source>
        <dbReference type="ARBA" id="ARBA00023015"/>
    </source>
</evidence>
<dbReference type="PANTHER" id="PTHR47506:SF1">
    <property type="entry name" value="HTH-TYPE TRANSCRIPTIONAL REGULATOR YJDC"/>
    <property type="match status" value="1"/>
</dbReference>
<dbReference type="Gene3D" id="1.10.357.10">
    <property type="entry name" value="Tetracycline Repressor, domain 2"/>
    <property type="match status" value="1"/>
</dbReference>
<dbReference type="InterPro" id="IPR036271">
    <property type="entry name" value="Tet_transcr_reg_TetR-rel_C_sf"/>
</dbReference>